<keyword evidence="2 5" id="KW-0812">Transmembrane</keyword>
<keyword evidence="3 5" id="KW-1133">Transmembrane helix</keyword>
<evidence type="ECO:0000256" key="2">
    <source>
        <dbReference type="ARBA" id="ARBA00022692"/>
    </source>
</evidence>
<dbReference type="PANTHER" id="PTHR23291:SF50">
    <property type="entry name" value="PROTEIN LIFEGUARD 4"/>
    <property type="match status" value="1"/>
</dbReference>
<sequence>MGAEGRMEEESAAPRETASKKDAKPPWETVIGHTGMCGDYCPFCYALEGVDSDGRLEADTVKRNVSSEQSSSTEEDTLSADKEAQWACVICQVYSLFAFHLAITTAVTSVLYWLPTSQTWIFATENHWLLFSAASLLYSIIVAASFSQFLRLQAKTTTALLVPLALGEGYVTAFAMSIFQPVTVLISTCLLIGIYLLFTLYSFQSKVDVTKKIVYLSVATIMIIFSGILATFMRVFTDNYIAYVGFSTICIILTLTWIITDTQLLQGDKACNIAEKDAPFMSIQLSTENLRSPAKTEDLGTIRWMVLDHA</sequence>
<dbReference type="InterPro" id="IPR006214">
    <property type="entry name" value="Bax_inhibitor_1-related"/>
</dbReference>
<feature type="region of interest" description="Disordered" evidence="6">
    <location>
        <begin position="1"/>
        <end position="26"/>
    </location>
</feature>
<dbReference type="Proteomes" id="UP000046395">
    <property type="component" value="Unassembled WGS sequence"/>
</dbReference>
<organism evidence="7 8">
    <name type="scientific">Trichuris muris</name>
    <name type="common">Mouse whipworm</name>
    <dbReference type="NCBI Taxonomy" id="70415"/>
    <lineage>
        <taxon>Eukaryota</taxon>
        <taxon>Metazoa</taxon>
        <taxon>Ecdysozoa</taxon>
        <taxon>Nematoda</taxon>
        <taxon>Enoplea</taxon>
        <taxon>Dorylaimia</taxon>
        <taxon>Trichinellida</taxon>
        <taxon>Trichuridae</taxon>
        <taxon>Trichuris</taxon>
    </lineage>
</organism>
<feature type="transmembrane region" description="Helical" evidence="5">
    <location>
        <begin position="240"/>
        <end position="259"/>
    </location>
</feature>
<dbReference type="GO" id="GO:0016020">
    <property type="term" value="C:membrane"/>
    <property type="evidence" value="ECO:0007669"/>
    <property type="project" value="UniProtKB-SubCell"/>
</dbReference>
<evidence type="ECO:0000256" key="4">
    <source>
        <dbReference type="ARBA" id="ARBA00023136"/>
    </source>
</evidence>
<proteinExistence type="inferred from homology"/>
<reference evidence="8" key="1">
    <citation type="submission" date="2019-12" db="UniProtKB">
        <authorList>
            <consortium name="WormBaseParasite"/>
        </authorList>
    </citation>
    <scope>IDENTIFICATION</scope>
</reference>
<evidence type="ECO:0000256" key="5">
    <source>
        <dbReference type="RuleBase" id="RU004379"/>
    </source>
</evidence>
<dbReference type="Pfam" id="PF01027">
    <property type="entry name" value="Bax1-I"/>
    <property type="match status" value="1"/>
</dbReference>
<evidence type="ECO:0000256" key="3">
    <source>
        <dbReference type="ARBA" id="ARBA00022989"/>
    </source>
</evidence>
<keyword evidence="4 5" id="KW-0472">Membrane</keyword>
<dbReference type="WBParaSite" id="TMUE_3000012110.1">
    <property type="protein sequence ID" value="TMUE_3000012110.1"/>
    <property type="gene ID" value="WBGene00292211"/>
</dbReference>
<accession>A0A5S6QXY4</accession>
<evidence type="ECO:0000256" key="1">
    <source>
        <dbReference type="ARBA" id="ARBA00004141"/>
    </source>
</evidence>
<dbReference type="AlphaFoldDB" id="A0A5S6QXY4"/>
<feature type="transmembrane region" description="Helical" evidence="5">
    <location>
        <begin position="93"/>
        <end position="115"/>
    </location>
</feature>
<keyword evidence="7" id="KW-1185">Reference proteome</keyword>
<feature type="transmembrane region" description="Helical" evidence="5">
    <location>
        <begin position="213"/>
        <end position="234"/>
    </location>
</feature>
<comment type="subcellular location">
    <subcellularLocation>
        <location evidence="1">Membrane</location>
        <topology evidence="1">Multi-pass membrane protein</topology>
    </subcellularLocation>
</comment>
<feature type="transmembrane region" description="Helical" evidence="5">
    <location>
        <begin position="182"/>
        <end position="201"/>
    </location>
</feature>
<name>A0A5S6QXY4_TRIMR</name>
<comment type="similarity">
    <text evidence="5">Belongs to the BI1 family.</text>
</comment>
<evidence type="ECO:0000256" key="6">
    <source>
        <dbReference type="SAM" id="MobiDB-lite"/>
    </source>
</evidence>
<evidence type="ECO:0000313" key="7">
    <source>
        <dbReference type="Proteomes" id="UP000046395"/>
    </source>
</evidence>
<protein>
    <submittedName>
        <fullName evidence="8">Transmembrane protein</fullName>
    </submittedName>
</protein>
<feature type="compositionally biased region" description="Basic and acidic residues" evidence="6">
    <location>
        <begin position="1"/>
        <end position="25"/>
    </location>
</feature>
<evidence type="ECO:0000313" key="8">
    <source>
        <dbReference type="WBParaSite" id="TMUE_3000012110.1"/>
    </source>
</evidence>
<feature type="transmembrane region" description="Helical" evidence="5">
    <location>
        <begin position="158"/>
        <end position="176"/>
    </location>
</feature>
<dbReference type="STRING" id="70415.A0A5S6QXY4"/>
<dbReference type="PANTHER" id="PTHR23291">
    <property type="entry name" value="BAX INHIBITOR-RELATED"/>
    <property type="match status" value="1"/>
</dbReference>
<feature type="transmembrane region" description="Helical" evidence="5">
    <location>
        <begin position="127"/>
        <end position="146"/>
    </location>
</feature>